<keyword evidence="4" id="KW-1185">Reference proteome</keyword>
<evidence type="ECO:0000313" key="4">
    <source>
        <dbReference type="Proteomes" id="UP001199319"/>
    </source>
</evidence>
<comment type="caution">
    <text evidence="3">The sequence shown here is derived from an EMBL/GenBank/DDBJ whole genome shotgun (WGS) entry which is preliminary data.</text>
</comment>
<dbReference type="Pfam" id="PF22208">
    <property type="entry name" value="Cas_Csm6_CARF"/>
    <property type="match status" value="1"/>
</dbReference>
<dbReference type="RefSeq" id="WP_302928421.1">
    <property type="nucleotide sequence ID" value="NZ_JAJEPW010000013.1"/>
</dbReference>
<feature type="domain" description="Csm6 CARF" evidence="2">
    <location>
        <begin position="85"/>
        <end position="183"/>
    </location>
</feature>
<dbReference type="Pfam" id="PF09659">
    <property type="entry name" value="Cas_Csm6_HEPN"/>
    <property type="match status" value="1"/>
</dbReference>
<dbReference type="EMBL" id="JAJEPW010000013">
    <property type="protein sequence ID" value="MCC2129126.1"/>
    <property type="molecule type" value="Genomic_DNA"/>
</dbReference>
<feature type="domain" description="Csm6 HEPN" evidence="1">
    <location>
        <begin position="264"/>
        <end position="445"/>
    </location>
</feature>
<organism evidence="3 4">
    <name type="scientific">Brotocaccenecus cirricatena</name>
    <dbReference type="NCBI Taxonomy" id="3064195"/>
    <lineage>
        <taxon>Bacteria</taxon>
        <taxon>Bacillati</taxon>
        <taxon>Bacillota</taxon>
        <taxon>Clostridia</taxon>
        <taxon>Eubacteriales</taxon>
        <taxon>Oscillospiraceae</taxon>
        <taxon>Brotocaccenecus</taxon>
    </lineage>
</organism>
<evidence type="ECO:0000259" key="2">
    <source>
        <dbReference type="Pfam" id="PF22208"/>
    </source>
</evidence>
<dbReference type="InterPro" id="IPR053941">
    <property type="entry name" value="Csm6_HEPN"/>
</dbReference>
<dbReference type="Proteomes" id="UP001199319">
    <property type="component" value="Unassembled WGS sequence"/>
</dbReference>
<dbReference type="AlphaFoldDB" id="A0AAE3DF18"/>
<proteinExistence type="predicted"/>
<evidence type="ECO:0000259" key="1">
    <source>
        <dbReference type="Pfam" id="PF09659"/>
    </source>
</evidence>
<sequence>MKKKTTRRQVLLSFLGTTDPIRGERDGAMLHILRHYRPEVVCLLFTPEVRKLAEADERYEKVFFHLKSHWDGYAPVVLEQDLSVSDVSDMDELDQPLHDMMNRLSREYADAEILVNITSGTPQMQMLLSQMVLELRYHARGIQVKTPEKKAGTTVRTNDSENYDIDLEIECNEDEQEGAPNRCVEPELFSVRRKNQWQQVEALLNQRCFRGVAEMRPAPLSEELMALVKHMAYRNDLLPEEARKAVRGYGLSLKLYLPEAAPAHQDICEYALLMKNLLCSHSYTEFVLHMEPLTLRLQETLLNQLLPRRYGYDLTHVQSRYGGRMKIEPGLMQAKMPELYDRLYVTGTWECRPSDLSTPFCDDILDILSTQPEETKTYFRCYADLKEVRNGLAHRLCAVTADEIRAACGKTPEQIISLIERCILLLFPACDPEVFHIYERIIRYIQRQY</sequence>
<dbReference type="NCBIfam" id="TIGR02672">
    <property type="entry name" value="cas_csm6"/>
    <property type="match status" value="1"/>
</dbReference>
<accession>A0AAE3DF18</accession>
<name>A0AAE3DF18_9FIRM</name>
<protein>
    <recommendedName>
        <fullName evidence="5">CRISPR-associated protein Csm6</fullName>
    </recommendedName>
</protein>
<evidence type="ECO:0000313" key="3">
    <source>
        <dbReference type="EMBL" id="MCC2129126.1"/>
    </source>
</evidence>
<reference evidence="3" key="1">
    <citation type="submission" date="2021-10" db="EMBL/GenBank/DDBJ databases">
        <title>Anaerobic single-cell dispensing facilitates the cultivation of human gut bacteria.</title>
        <authorList>
            <person name="Afrizal A."/>
        </authorList>
    </citation>
    <scope>NUCLEOTIDE SEQUENCE</scope>
    <source>
        <strain evidence="3">CLA-AA-H272</strain>
    </source>
</reference>
<evidence type="ECO:0008006" key="5">
    <source>
        <dbReference type="Google" id="ProtNLM"/>
    </source>
</evidence>
<dbReference type="InterPro" id="IPR013489">
    <property type="entry name" value="CRISPR-assoc_prot_Csm6"/>
</dbReference>
<gene>
    <name evidence="3" type="ORF">LKD37_06275</name>
</gene>
<dbReference type="InterPro" id="IPR053955">
    <property type="entry name" value="Csm6_CARF"/>
</dbReference>